<feature type="transmembrane region" description="Helical" evidence="1">
    <location>
        <begin position="20"/>
        <end position="40"/>
    </location>
</feature>
<name>A0AAN5D5A5_9BILA</name>
<gene>
    <name evidence="2" type="ORF">PMAYCL1PPCAC_26522</name>
</gene>
<protein>
    <submittedName>
        <fullName evidence="2">Uncharacterized protein</fullName>
    </submittedName>
</protein>
<comment type="caution">
    <text evidence="2">The sequence shown here is derived from an EMBL/GenBank/DDBJ whole genome shotgun (WGS) entry which is preliminary data.</text>
</comment>
<keyword evidence="1" id="KW-0812">Transmembrane</keyword>
<evidence type="ECO:0000256" key="1">
    <source>
        <dbReference type="SAM" id="Phobius"/>
    </source>
</evidence>
<keyword evidence="3" id="KW-1185">Reference proteome</keyword>
<sequence>MPAPIIFRPISIMKKLVPSFAAQVQFALWTCVGSLAYSFVTRQHSKKCVISLLIALPSVLALCCVISGLLIYIAILSRIVSVPFVYYDFLLHARGSEYQPRRSIE</sequence>
<keyword evidence="1" id="KW-0472">Membrane</keyword>
<evidence type="ECO:0000313" key="3">
    <source>
        <dbReference type="Proteomes" id="UP001328107"/>
    </source>
</evidence>
<organism evidence="2 3">
    <name type="scientific">Pristionchus mayeri</name>
    <dbReference type="NCBI Taxonomy" id="1317129"/>
    <lineage>
        <taxon>Eukaryota</taxon>
        <taxon>Metazoa</taxon>
        <taxon>Ecdysozoa</taxon>
        <taxon>Nematoda</taxon>
        <taxon>Chromadorea</taxon>
        <taxon>Rhabditida</taxon>
        <taxon>Rhabditina</taxon>
        <taxon>Diplogasteromorpha</taxon>
        <taxon>Diplogasteroidea</taxon>
        <taxon>Neodiplogasteridae</taxon>
        <taxon>Pristionchus</taxon>
    </lineage>
</organism>
<dbReference type="AlphaFoldDB" id="A0AAN5D5A5"/>
<keyword evidence="1" id="KW-1133">Transmembrane helix</keyword>
<evidence type="ECO:0000313" key="2">
    <source>
        <dbReference type="EMBL" id="GMR56327.1"/>
    </source>
</evidence>
<feature type="transmembrane region" description="Helical" evidence="1">
    <location>
        <begin position="52"/>
        <end position="75"/>
    </location>
</feature>
<reference evidence="3" key="1">
    <citation type="submission" date="2022-10" db="EMBL/GenBank/DDBJ databases">
        <title>Genome assembly of Pristionchus species.</title>
        <authorList>
            <person name="Yoshida K."/>
            <person name="Sommer R.J."/>
        </authorList>
    </citation>
    <scope>NUCLEOTIDE SEQUENCE [LARGE SCALE GENOMIC DNA]</scope>
    <source>
        <strain evidence="3">RS5460</strain>
    </source>
</reference>
<accession>A0AAN5D5A5</accession>
<dbReference type="EMBL" id="BTRK01000005">
    <property type="protein sequence ID" value="GMR56327.1"/>
    <property type="molecule type" value="Genomic_DNA"/>
</dbReference>
<feature type="non-terminal residue" evidence="2">
    <location>
        <position position="105"/>
    </location>
</feature>
<dbReference type="Proteomes" id="UP001328107">
    <property type="component" value="Unassembled WGS sequence"/>
</dbReference>
<proteinExistence type="predicted"/>